<sequence length="54" mass="5944">MAMKRHRLACALHMLSSYGTPQPHPVASDAQTWFDAVTRALAPAYRSTVLKASM</sequence>
<name>A0A4Q9M9Z0_9APHY</name>
<accession>A0A4Q9M9Z0</accession>
<dbReference type="AlphaFoldDB" id="A0A4Q9M9Z0"/>
<protein>
    <submittedName>
        <fullName evidence="1">Uncharacterized protein</fullName>
    </submittedName>
</protein>
<proteinExistence type="predicted"/>
<evidence type="ECO:0000313" key="1">
    <source>
        <dbReference type="EMBL" id="TBU22506.1"/>
    </source>
</evidence>
<organism evidence="1">
    <name type="scientific">Dichomitus squalens</name>
    <dbReference type="NCBI Taxonomy" id="114155"/>
    <lineage>
        <taxon>Eukaryota</taxon>
        <taxon>Fungi</taxon>
        <taxon>Dikarya</taxon>
        <taxon>Basidiomycota</taxon>
        <taxon>Agaricomycotina</taxon>
        <taxon>Agaricomycetes</taxon>
        <taxon>Polyporales</taxon>
        <taxon>Polyporaceae</taxon>
        <taxon>Dichomitus</taxon>
    </lineage>
</organism>
<reference evidence="1" key="1">
    <citation type="submission" date="2019-01" db="EMBL/GenBank/DDBJ databases">
        <title>Draft genome sequences of three monokaryotic isolates of the white-rot basidiomycete fungus Dichomitus squalens.</title>
        <authorList>
            <consortium name="DOE Joint Genome Institute"/>
            <person name="Lopez S.C."/>
            <person name="Andreopoulos B."/>
            <person name="Pangilinan J."/>
            <person name="Lipzen A."/>
            <person name="Riley R."/>
            <person name="Ahrendt S."/>
            <person name="Ng V."/>
            <person name="Barry K."/>
            <person name="Daum C."/>
            <person name="Grigoriev I.V."/>
            <person name="Hilden K.S."/>
            <person name="Makela M.R."/>
            <person name="de Vries R.P."/>
        </authorList>
    </citation>
    <scope>NUCLEOTIDE SEQUENCE [LARGE SCALE GENOMIC DNA]</scope>
    <source>
        <strain evidence="1">OM18370.1</strain>
    </source>
</reference>
<dbReference type="Proteomes" id="UP000292957">
    <property type="component" value="Unassembled WGS sequence"/>
</dbReference>
<dbReference type="EMBL" id="ML143539">
    <property type="protein sequence ID" value="TBU22506.1"/>
    <property type="molecule type" value="Genomic_DNA"/>
</dbReference>
<gene>
    <name evidence="1" type="ORF">BD311DRAFT_675963</name>
</gene>